<accession>A0AAD3H7A6</accession>
<gene>
    <name evidence="2" type="ORF">CTEN210_09070</name>
</gene>
<dbReference type="EMBL" id="BLLK01000045">
    <property type="protein sequence ID" value="GFH52594.1"/>
    <property type="molecule type" value="Genomic_DNA"/>
</dbReference>
<proteinExistence type="predicted"/>
<feature type="domain" description="Formiminotransferase N-terminal subdomain" evidence="1">
    <location>
        <begin position="19"/>
        <end position="243"/>
    </location>
</feature>
<dbReference type="Gene3D" id="3.30.990.10">
    <property type="entry name" value="Formiminotransferase, N-terminal subdomain"/>
    <property type="match status" value="1"/>
</dbReference>
<dbReference type="GO" id="GO:0016740">
    <property type="term" value="F:transferase activity"/>
    <property type="evidence" value="ECO:0007669"/>
    <property type="project" value="InterPro"/>
</dbReference>
<protein>
    <recommendedName>
        <fullName evidence="1">Formiminotransferase N-terminal subdomain domain-containing protein</fullName>
    </recommendedName>
</protein>
<dbReference type="AlphaFoldDB" id="A0AAD3H7A6"/>
<keyword evidence="3" id="KW-1185">Reference proteome</keyword>
<dbReference type="PANTHER" id="PTHR12234">
    <property type="entry name" value="FORMIMINOTRANSFERASE-CYCLODEAMINASE"/>
    <property type="match status" value="1"/>
</dbReference>
<dbReference type="Pfam" id="PF07837">
    <property type="entry name" value="FTCD_N"/>
    <property type="match status" value="1"/>
</dbReference>
<organism evidence="2 3">
    <name type="scientific">Chaetoceros tenuissimus</name>
    <dbReference type="NCBI Taxonomy" id="426638"/>
    <lineage>
        <taxon>Eukaryota</taxon>
        <taxon>Sar</taxon>
        <taxon>Stramenopiles</taxon>
        <taxon>Ochrophyta</taxon>
        <taxon>Bacillariophyta</taxon>
        <taxon>Coscinodiscophyceae</taxon>
        <taxon>Chaetocerotophycidae</taxon>
        <taxon>Chaetocerotales</taxon>
        <taxon>Chaetocerotaceae</taxon>
        <taxon>Chaetoceros</taxon>
    </lineage>
</organism>
<dbReference type="PANTHER" id="PTHR12234:SF1">
    <property type="entry name" value="FORMIMINOTRANSFERASE N-TERMINAL SUBDOMAIN-CONTAINING PROTEIN"/>
    <property type="match status" value="1"/>
</dbReference>
<dbReference type="Proteomes" id="UP001054902">
    <property type="component" value="Unassembled WGS sequence"/>
</dbReference>
<evidence type="ECO:0000259" key="1">
    <source>
        <dbReference type="SMART" id="SM01222"/>
    </source>
</evidence>
<dbReference type="SMART" id="SM01222">
    <property type="entry name" value="FTCD_N"/>
    <property type="match status" value="1"/>
</dbReference>
<dbReference type="InterPro" id="IPR051623">
    <property type="entry name" value="FTCD"/>
</dbReference>
<dbReference type="SUPFAM" id="SSF55116">
    <property type="entry name" value="Formiminotransferase domain of formiminotransferase-cyclodeaminase"/>
    <property type="match status" value="1"/>
</dbReference>
<comment type="caution">
    <text evidence="2">The sequence shown here is derived from an EMBL/GenBank/DDBJ whole genome shotgun (WGS) entry which is preliminary data.</text>
</comment>
<evidence type="ECO:0000313" key="2">
    <source>
        <dbReference type="EMBL" id="GFH52594.1"/>
    </source>
</evidence>
<dbReference type="InterPro" id="IPR012886">
    <property type="entry name" value="Formiminotransferase_N"/>
</dbReference>
<name>A0AAD3H7A6_9STRA</name>
<dbReference type="InterPro" id="IPR022384">
    <property type="entry name" value="FormiminoTrfase_cat_dom_sf"/>
</dbReference>
<reference evidence="2 3" key="1">
    <citation type="journal article" date="2021" name="Sci. Rep.">
        <title>The genome of the diatom Chaetoceros tenuissimus carries an ancient integrated fragment of an extant virus.</title>
        <authorList>
            <person name="Hongo Y."/>
            <person name="Kimura K."/>
            <person name="Takaki Y."/>
            <person name="Yoshida Y."/>
            <person name="Baba S."/>
            <person name="Kobayashi G."/>
            <person name="Nagasaki K."/>
            <person name="Hano T."/>
            <person name="Tomaru Y."/>
        </authorList>
    </citation>
    <scope>NUCLEOTIDE SEQUENCE [LARGE SCALE GENOMIC DNA]</scope>
    <source>
        <strain evidence="2 3">NIES-3715</strain>
    </source>
</reference>
<sequence length="377" mass="41314">MPSLPTLSRLTNILTSSNEVIACNIYISAGGKPFHRQPLLDILQSSQQLCRQLRSEKNDPSSQQKTVTVVHAYADIPYNRSSIHLAGHASLVHQVASHVASSAMSSIHKVNLKHKSQEDDIDSAHPLVGLVDHISCMPLVKKDENSVESNGNDFNSSCSEDEYIPNDVCGIAALAIKQTLMQKGGVMCLTYGSANHEQMPLALVRKEQTSFFKSGSCADSSKDDEGADAKSTPFGTCTVGSPPYFVENYNILLKSTVSRKLAISLAKKLRERDGGVKGVEALTLKYSGGRYEVACNLLRPDLHEGSVEAIDSKIDEWIEEQRKGNIGDDYDCFVERAYRVGTTTEQCLKAIQNKNAVTGISQAEEDVMKKFDIMLQQ</sequence>
<dbReference type="InterPro" id="IPR037064">
    <property type="entry name" value="Formiminotransferase_N_sf"/>
</dbReference>
<dbReference type="GO" id="GO:0005542">
    <property type="term" value="F:folic acid binding"/>
    <property type="evidence" value="ECO:0007669"/>
    <property type="project" value="InterPro"/>
</dbReference>
<evidence type="ECO:0000313" key="3">
    <source>
        <dbReference type="Proteomes" id="UP001054902"/>
    </source>
</evidence>